<dbReference type="InterPro" id="IPR001543">
    <property type="entry name" value="FliN-like_C"/>
</dbReference>
<evidence type="ECO:0000313" key="13">
    <source>
        <dbReference type="Proteomes" id="UP000320176"/>
    </source>
</evidence>
<dbReference type="AlphaFoldDB" id="A0A5C6AS98"/>
<dbReference type="Pfam" id="PF01052">
    <property type="entry name" value="FliMN_C"/>
    <property type="match status" value="1"/>
</dbReference>
<dbReference type="OrthoDB" id="9806941at2"/>
<sequence>MTKGEPRPFDFREIAALDDTAILLRDWVAKSSSFFSEFWDEMTGFSAQLSMGIVSTESYGKALEAVSKESLYTVADFEGQMSMLLYADASEYQVIVSEVLGIDRPEGDRDLSPVEQSLAEMFITELGDALCEGWMGAQKINIETSPIAKDPRKTRLYRSKDLMTQTMIEVTLKEGKAKLNLLMPKQPTCDLLDTLVDSRSAVESAKPSERLIASLPIDVTAVVGTAKIPMLDLTSLQPGQLIKLDQRIDQPIIAYVDDRPFYKCWPGRSGNTQSIEISCCLDERANGEVQ</sequence>
<accession>A0A5C6AS98</accession>
<dbReference type="GO" id="GO:0009425">
    <property type="term" value="C:bacterial-type flagellum basal body"/>
    <property type="evidence" value="ECO:0007669"/>
    <property type="project" value="UniProtKB-SubCell"/>
</dbReference>
<keyword evidence="12" id="KW-0969">Cilium</keyword>
<dbReference type="InterPro" id="IPR028976">
    <property type="entry name" value="CheC-like_sf"/>
</dbReference>
<comment type="caution">
    <text evidence="12">The sequence shown here is derived from an EMBL/GenBank/DDBJ whole genome shotgun (WGS) entry which is preliminary data.</text>
</comment>
<dbReference type="Proteomes" id="UP000320176">
    <property type="component" value="Unassembled WGS sequence"/>
</dbReference>
<reference evidence="12 13" key="1">
    <citation type="submission" date="2019-02" db="EMBL/GenBank/DDBJ databases">
        <title>Deep-cultivation of Planctomycetes and their phenomic and genomic characterization uncovers novel biology.</title>
        <authorList>
            <person name="Wiegand S."/>
            <person name="Jogler M."/>
            <person name="Boedeker C."/>
            <person name="Pinto D."/>
            <person name="Vollmers J."/>
            <person name="Rivas-Marin E."/>
            <person name="Kohn T."/>
            <person name="Peeters S.H."/>
            <person name="Heuer A."/>
            <person name="Rast P."/>
            <person name="Oberbeckmann S."/>
            <person name="Bunk B."/>
            <person name="Jeske O."/>
            <person name="Meyerdierks A."/>
            <person name="Storesund J.E."/>
            <person name="Kallscheuer N."/>
            <person name="Luecker S."/>
            <person name="Lage O.M."/>
            <person name="Pohl T."/>
            <person name="Merkel B.J."/>
            <person name="Hornburger P."/>
            <person name="Mueller R.-W."/>
            <person name="Bruemmer F."/>
            <person name="Labrenz M."/>
            <person name="Spormann A.M."/>
            <person name="Op Den Camp H."/>
            <person name="Overmann J."/>
            <person name="Amann R."/>
            <person name="Jetten M.S.M."/>
            <person name="Mascher T."/>
            <person name="Medema M.H."/>
            <person name="Devos D.P."/>
            <person name="Kaster A.-K."/>
            <person name="Ovreas L."/>
            <person name="Rohde M."/>
            <person name="Galperin M.Y."/>
            <person name="Jogler C."/>
        </authorList>
    </citation>
    <scope>NUCLEOTIDE SEQUENCE [LARGE SCALE GENOMIC DNA]</scope>
    <source>
        <strain evidence="12 13">Pla52n</strain>
    </source>
</reference>
<evidence type="ECO:0000256" key="8">
    <source>
        <dbReference type="ARBA" id="ARBA00023136"/>
    </source>
</evidence>
<dbReference type="PANTHER" id="PTHR30034">
    <property type="entry name" value="FLAGELLAR MOTOR SWITCH PROTEIN FLIM"/>
    <property type="match status" value="1"/>
</dbReference>
<evidence type="ECO:0000256" key="9">
    <source>
        <dbReference type="ARBA" id="ARBA00023143"/>
    </source>
</evidence>
<feature type="domain" description="Flagellar motor switch protein FliN-like C-terminal" evidence="11">
    <location>
        <begin position="212"/>
        <end position="277"/>
    </location>
</feature>
<evidence type="ECO:0000256" key="5">
    <source>
        <dbReference type="ARBA" id="ARBA00022475"/>
    </source>
</evidence>
<dbReference type="PANTHER" id="PTHR30034:SF6">
    <property type="entry name" value="YOP PROTEINS TRANSLOCATION PROTEIN Q"/>
    <property type="match status" value="1"/>
</dbReference>
<dbReference type="GO" id="GO:0071978">
    <property type="term" value="P:bacterial-type flagellum-dependent swarming motility"/>
    <property type="evidence" value="ECO:0007669"/>
    <property type="project" value="TreeGrafter"/>
</dbReference>
<keyword evidence="9" id="KW-0975">Bacterial flagellum</keyword>
<keyword evidence="8" id="KW-0472">Membrane</keyword>
<protein>
    <recommendedName>
        <fullName evidence="4">Flagellar motor switch protein FliM</fullName>
    </recommendedName>
</protein>
<dbReference type="Gene3D" id="3.40.1550.10">
    <property type="entry name" value="CheC-like"/>
    <property type="match status" value="1"/>
</dbReference>
<dbReference type="GO" id="GO:0005886">
    <property type="term" value="C:plasma membrane"/>
    <property type="evidence" value="ECO:0007669"/>
    <property type="project" value="UniProtKB-SubCell"/>
</dbReference>
<dbReference type="GO" id="GO:0050918">
    <property type="term" value="P:positive chemotaxis"/>
    <property type="evidence" value="ECO:0007669"/>
    <property type="project" value="TreeGrafter"/>
</dbReference>
<evidence type="ECO:0000313" key="12">
    <source>
        <dbReference type="EMBL" id="TWU02371.1"/>
    </source>
</evidence>
<evidence type="ECO:0000256" key="3">
    <source>
        <dbReference type="ARBA" id="ARBA00011049"/>
    </source>
</evidence>
<organism evidence="12 13">
    <name type="scientific">Stieleria varia</name>
    <dbReference type="NCBI Taxonomy" id="2528005"/>
    <lineage>
        <taxon>Bacteria</taxon>
        <taxon>Pseudomonadati</taxon>
        <taxon>Planctomycetota</taxon>
        <taxon>Planctomycetia</taxon>
        <taxon>Pirellulales</taxon>
        <taxon>Pirellulaceae</taxon>
        <taxon>Stieleria</taxon>
    </lineage>
</organism>
<comment type="function">
    <text evidence="10">FliM is one of three proteins (FliG, FliN, FliM) that forms the rotor-mounted switch complex (C ring), located at the base of the basal body. This complex interacts with the CheY and CheZ chemotaxis proteins, in addition to contacting components of the motor that determine the direction of flagellar rotation.</text>
</comment>
<evidence type="ECO:0000256" key="1">
    <source>
        <dbReference type="ARBA" id="ARBA00004117"/>
    </source>
</evidence>
<evidence type="ECO:0000256" key="6">
    <source>
        <dbReference type="ARBA" id="ARBA00022500"/>
    </source>
</evidence>
<evidence type="ECO:0000256" key="2">
    <source>
        <dbReference type="ARBA" id="ARBA00004202"/>
    </source>
</evidence>
<comment type="subcellular location">
    <subcellularLocation>
        <location evidence="1">Bacterial flagellum basal body</location>
    </subcellularLocation>
    <subcellularLocation>
        <location evidence="2">Cell membrane</location>
        <topology evidence="2">Peripheral membrane protein</topology>
    </subcellularLocation>
</comment>
<name>A0A5C6AS98_9BACT</name>
<dbReference type="SUPFAM" id="SSF101801">
    <property type="entry name" value="Surface presentation of antigens (SPOA)"/>
    <property type="match status" value="1"/>
</dbReference>
<evidence type="ECO:0000256" key="7">
    <source>
        <dbReference type="ARBA" id="ARBA00022779"/>
    </source>
</evidence>
<keyword evidence="12" id="KW-0282">Flagellum</keyword>
<gene>
    <name evidence="12" type="primary">fliM</name>
    <name evidence="12" type="ORF">Pla52n_34210</name>
</gene>
<comment type="similarity">
    <text evidence="3">Belongs to the FliM family.</text>
</comment>
<keyword evidence="12" id="KW-0966">Cell projection</keyword>
<keyword evidence="6" id="KW-0145">Chemotaxis</keyword>
<dbReference type="InterPro" id="IPR036429">
    <property type="entry name" value="SpoA-like_sf"/>
</dbReference>
<proteinExistence type="inferred from homology"/>
<evidence type="ECO:0000259" key="11">
    <source>
        <dbReference type="Pfam" id="PF01052"/>
    </source>
</evidence>
<keyword evidence="5" id="KW-1003">Cell membrane</keyword>
<keyword evidence="13" id="KW-1185">Reference proteome</keyword>
<dbReference type="EMBL" id="SJPN01000004">
    <property type="protein sequence ID" value="TWU02371.1"/>
    <property type="molecule type" value="Genomic_DNA"/>
</dbReference>
<keyword evidence="7" id="KW-0283">Flagellar rotation</keyword>
<dbReference type="Gene3D" id="2.30.330.10">
    <property type="entry name" value="SpoA-like"/>
    <property type="match status" value="1"/>
</dbReference>
<evidence type="ECO:0000256" key="4">
    <source>
        <dbReference type="ARBA" id="ARBA00021898"/>
    </source>
</evidence>
<evidence type="ECO:0000256" key="10">
    <source>
        <dbReference type="ARBA" id="ARBA00025044"/>
    </source>
</evidence>